<accession>A0A7T8KKQ2</accession>
<evidence type="ECO:0000256" key="1">
    <source>
        <dbReference type="ARBA" id="ARBA00005964"/>
    </source>
</evidence>
<dbReference type="AlphaFoldDB" id="A0A7T8KKQ2"/>
<dbReference type="EMBL" id="CP045891">
    <property type="protein sequence ID" value="QQP57721.1"/>
    <property type="molecule type" value="Genomic_DNA"/>
</dbReference>
<keyword evidence="3" id="KW-0378">Hydrolase</keyword>
<dbReference type="Gene3D" id="3.40.50.1820">
    <property type="entry name" value="alpha/beta hydrolase"/>
    <property type="match status" value="1"/>
</dbReference>
<reference evidence="8" key="1">
    <citation type="submission" date="2021-01" db="EMBL/GenBank/DDBJ databases">
        <title>Caligus Genome Assembly.</title>
        <authorList>
            <person name="Gallardo-Escarate C."/>
        </authorList>
    </citation>
    <scope>NUCLEOTIDE SEQUENCE [LARGE SCALE GENOMIC DNA]</scope>
</reference>
<keyword evidence="4" id="KW-0325">Glycoprotein</keyword>
<evidence type="ECO:0000259" key="6">
    <source>
        <dbReference type="Pfam" id="PF00135"/>
    </source>
</evidence>
<evidence type="ECO:0000256" key="5">
    <source>
        <dbReference type="SAM" id="SignalP"/>
    </source>
</evidence>
<feature type="non-terminal residue" evidence="7">
    <location>
        <position position="234"/>
    </location>
</feature>
<evidence type="ECO:0000256" key="3">
    <source>
        <dbReference type="ARBA" id="ARBA00022801"/>
    </source>
</evidence>
<proteinExistence type="inferred from homology"/>
<comment type="similarity">
    <text evidence="1">Belongs to the type-B carboxylesterase/lipase family.</text>
</comment>
<dbReference type="PANTHER" id="PTHR43142:SF1">
    <property type="entry name" value="CARBOXYLIC ESTER HYDROLASE"/>
    <property type="match status" value="1"/>
</dbReference>
<organism evidence="7 8">
    <name type="scientific">Caligus rogercresseyi</name>
    <name type="common">Sea louse</name>
    <dbReference type="NCBI Taxonomy" id="217165"/>
    <lineage>
        <taxon>Eukaryota</taxon>
        <taxon>Metazoa</taxon>
        <taxon>Ecdysozoa</taxon>
        <taxon>Arthropoda</taxon>
        <taxon>Crustacea</taxon>
        <taxon>Multicrustacea</taxon>
        <taxon>Hexanauplia</taxon>
        <taxon>Copepoda</taxon>
        <taxon>Siphonostomatoida</taxon>
        <taxon>Caligidae</taxon>
        <taxon>Caligus</taxon>
    </lineage>
</organism>
<dbReference type="Proteomes" id="UP000595437">
    <property type="component" value="Chromosome 2"/>
</dbReference>
<name>A0A7T8KKQ2_CALRO</name>
<feature type="signal peptide" evidence="5">
    <location>
        <begin position="1"/>
        <end position="16"/>
    </location>
</feature>
<dbReference type="SUPFAM" id="SSF53474">
    <property type="entry name" value="alpha/beta-Hydrolases"/>
    <property type="match status" value="1"/>
</dbReference>
<evidence type="ECO:0000313" key="7">
    <source>
        <dbReference type="EMBL" id="QQP57721.1"/>
    </source>
</evidence>
<evidence type="ECO:0000256" key="4">
    <source>
        <dbReference type="ARBA" id="ARBA00023180"/>
    </source>
</evidence>
<dbReference type="Pfam" id="PF00135">
    <property type="entry name" value="COesterase"/>
    <property type="match status" value="1"/>
</dbReference>
<sequence>MFPGGCLLLLFHLASAWSSFRIPRAVCLRGHPLCAPPRRFEPSEPHAHWTGVKNASSPGIKSSSEDCLFLSVHTPGLGPKARLPVWVWIHGGDFSKGGMAQEGDPRIISRTGIVVVMIQYRLGPFGFTVFNDDKDQTKVNLGFMDQTLALDWVKSNIRRTFCGATGIKRGYAGLIVSSSGISKTPWISTELEAAKAVTRELGVHLSCSLSHNLKSCLSTKSAVDIMNQELSFHP</sequence>
<feature type="domain" description="Carboxylesterase type B" evidence="6">
    <location>
        <begin position="37"/>
        <end position="158"/>
    </location>
</feature>
<protein>
    <recommendedName>
        <fullName evidence="6">Carboxylesterase type B domain-containing protein</fullName>
    </recommendedName>
</protein>
<dbReference type="PANTHER" id="PTHR43142">
    <property type="entry name" value="CARBOXYLIC ESTER HYDROLASE"/>
    <property type="match status" value="1"/>
</dbReference>
<keyword evidence="2" id="KW-0719">Serine esterase</keyword>
<dbReference type="GO" id="GO:0052689">
    <property type="term" value="F:carboxylic ester hydrolase activity"/>
    <property type="evidence" value="ECO:0007669"/>
    <property type="project" value="UniProtKB-KW"/>
</dbReference>
<keyword evidence="5" id="KW-0732">Signal</keyword>
<evidence type="ECO:0000256" key="2">
    <source>
        <dbReference type="ARBA" id="ARBA00022487"/>
    </source>
</evidence>
<dbReference type="InterPro" id="IPR002018">
    <property type="entry name" value="CarbesteraseB"/>
</dbReference>
<evidence type="ECO:0000313" key="8">
    <source>
        <dbReference type="Proteomes" id="UP000595437"/>
    </source>
</evidence>
<gene>
    <name evidence="7" type="ORF">FKW44_002805</name>
</gene>
<dbReference type="InterPro" id="IPR029058">
    <property type="entry name" value="AB_hydrolase_fold"/>
</dbReference>
<feature type="chain" id="PRO_5030572935" description="Carboxylesterase type B domain-containing protein" evidence="5">
    <location>
        <begin position="17"/>
        <end position="234"/>
    </location>
</feature>
<keyword evidence="8" id="KW-1185">Reference proteome</keyword>
<dbReference type="OrthoDB" id="6363012at2759"/>